<evidence type="ECO:0000313" key="2">
    <source>
        <dbReference type="EMBL" id="MDQ0435803.1"/>
    </source>
</evidence>
<protein>
    <submittedName>
        <fullName evidence="2">Uncharacterized protein</fullName>
    </submittedName>
</protein>
<organism evidence="2 3">
    <name type="scientific">Kaistia dalseonensis</name>
    <dbReference type="NCBI Taxonomy" id="410840"/>
    <lineage>
        <taxon>Bacteria</taxon>
        <taxon>Pseudomonadati</taxon>
        <taxon>Pseudomonadota</taxon>
        <taxon>Alphaproteobacteria</taxon>
        <taxon>Hyphomicrobiales</taxon>
        <taxon>Kaistiaceae</taxon>
        <taxon>Kaistia</taxon>
    </lineage>
</organism>
<feature type="region of interest" description="Disordered" evidence="1">
    <location>
        <begin position="116"/>
        <end position="152"/>
    </location>
</feature>
<gene>
    <name evidence="2" type="ORF">QO014_000173</name>
</gene>
<reference evidence="2 3" key="1">
    <citation type="submission" date="2023-07" db="EMBL/GenBank/DDBJ databases">
        <title>Genomic Encyclopedia of Type Strains, Phase IV (KMG-IV): sequencing the most valuable type-strain genomes for metagenomic binning, comparative biology and taxonomic classification.</title>
        <authorList>
            <person name="Goeker M."/>
        </authorList>
    </citation>
    <scope>NUCLEOTIDE SEQUENCE [LARGE SCALE GENOMIC DNA]</scope>
    <source>
        <strain evidence="2 3">B6-8</strain>
    </source>
</reference>
<feature type="region of interest" description="Disordered" evidence="1">
    <location>
        <begin position="64"/>
        <end position="85"/>
    </location>
</feature>
<sequence>MGRGRVAGAGYRLFRTHRKQERLGFAKANPAPKTRGAFDPPARGGLRGATPCRFCHPLDLARPLSSAVVGPPAPSSPRKRGPIQPEHWEEQASGITAAWVPGLGCAPPGMTAFGEGALRPRGRAHGTRPTSRTVNAPSSAQTLPPREGQNRKAVLGRGHVVEARPPPSPRPADAHTKLWHCRARPGNASAERRVGGHLVDLANRATCGYGHANASSSNKEPLDEPCYSCSVT</sequence>
<dbReference type="Proteomes" id="UP001241603">
    <property type="component" value="Unassembled WGS sequence"/>
</dbReference>
<proteinExistence type="predicted"/>
<keyword evidence="3" id="KW-1185">Reference proteome</keyword>
<evidence type="ECO:0000313" key="3">
    <source>
        <dbReference type="Proteomes" id="UP001241603"/>
    </source>
</evidence>
<accession>A0ABU0H0G8</accession>
<evidence type="ECO:0000256" key="1">
    <source>
        <dbReference type="SAM" id="MobiDB-lite"/>
    </source>
</evidence>
<feature type="compositionally biased region" description="Polar residues" evidence="1">
    <location>
        <begin position="128"/>
        <end position="142"/>
    </location>
</feature>
<comment type="caution">
    <text evidence="2">The sequence shown here is derived from an EMBL/GenBank/DDBJ whole genome shotgun (WGS) entry which is preliminary data.</text>
</comment>
<name>A0ABU0H0G8_9HYPH</name>
<dbReference type="EMBL" id="JAUSVO010000001">
    <property type="protein sequence ID" value="MDQ0435803.1"/>
    <property type="molecule type" value="Genomic_DNA"/>
</dbReference>